<comment type="caution">
    <text evidence="2">The sequence shown here is derived from an EMBL/GenBank/DDBJ whole genome shotgun (WGS) entry which is preliminary data.</text>
</comment>
<organism evidence="2 3">
    <name type="scientific">Bifidobacterium longum subsp. longum 2-2B</name>
    <dbReference type="NCBI Taxonomy" id="1161745"/>
    <lineage>
        <taxon>Bacteria</taxon>
        <taxon>Bacillati</taxon>
        <taxon>Actinomycetota</taxon>
        <taxon>Actinomycetes</taxon>
        <taxon>Bifidobacteriales</taxon>
        <taxon>Bifidobacteriaceae</taxon>
        <taxon>Bifidobacterium</taxon>
    </lineage>
</organism>
<feature type="region of interest" description="Disordered" evidence="1">
    <location>
        <begin position="14"/>
        <end position="46"/>
    </location>
</feature>
<evidence type="ECO:0000313" key="2">
    <source>
        <dbReference type="EMBL" id="EIJ21408.1"/>
    </source>
</evidence>
<dbReference type="EMBL" id="AJTJ01000139">
    <property type="protein sequence ID" value="EIJ21408.1"/>
    <property type="molecule type" value="Genomic_DNA"/>
</dbReference>
<dbReference type="AlphaFoldDB" id="A0AAV3FH29"/>
<sequence length="46" mass="4795">MEDALASVDAGRMPHVFPVDSFPSESADGMTVGENGEHVGSGFNQD</sequence>
<gene>
    <name evidence="2" type="ORF">HMPREF1315_0231</name>
</gene>
<accession>A0AAV3FH29</accession>
<evidence type="ECO:0000313" key="3">
    <source>
        <dbReference type="Proteomes" id="UP000005929"/>
    </source>
</evidence>
<dbReference type="Proteomes" id="UP000005929">
    <property type="component" value="Unassembled WGS sequence"/>
</dbReference>
<proteinExistence type="predicted"/>
<name>A0AAV3FH29_BIFLL</name>
<reference evidence="2 3" key="1">
    <citation type="journal article" date="2013" name="Genome Announc.">
        <title>Draft Genome Sequences of Two Pairs of Human Intestinal Bifidobacterium longum subsp. longum Strains, 44B and 1-6B and 35B and 2-2B, Consecutively Isolated from Two Children after a 5-Year Time Period.</title>
        <authorList>
            <person name="Shkoporov A.N."/>
            <person name="Efimov B.A."/>
            <person name="Khokhlova E.V."/>
            <person name="Chaplin A.V."/>
            <person name="Kafarskaya L.I."/>
            <person name="Durkin A.S."/>
            <person name="McCorrison J."/>
            <person name="Torralba M."/>
            <person name="Gillis M."/>
            <person name="Sutton G."/>
            <person name="Weibel D.B."/>
            <person name="Nelson K.E."/>
            <person name="Smeianov V.V."/>
        </authorList>
    </citation>
    <scope>NUCLEOTIDE SEQUENCE [LARGE SCALE GENOMIC DNA]</scope>
    <source>
        <strain evidence="2 3">2-2B</strain>
    </source>
</reference>
<protein>
    <submittedName>
        <fullName evidence="2">Uncharacterized protein</fullName>
    </submittedName>
</protein>
<evidence type="ECO:0000256" key="1">
    <source>
        <dbReference type="SAM" id="MobiDB-lite"/>
    </source>
</evidence>